<dbReference type="EMBL" id="JADCKB010000004">
    <property type="protein sequence ID" value="MBE5039398.1"/>
    <property type="molecule type" value="Genomic_DNA"/>
</dbReference>
<dbReference type="RefSeq" id="WP_226391961.1">
    <property type="nucleotide sequence ID" value="NZ_JADCKB010000004.1"/>
</dbReference>
<organism evidence="2 3">
    <name type="scientific">Ructibacterium gallinarum</name>
    <dbReference type="NCBI Taxonomy" id="2779355"/>
    <lineage>
        <taxon>Bacteria</taxon>
        <taxon>Bacillati</taxon>
        <taxon>Bacillota</taxon>
        <taxon>Clostridia</taxon>
        <taxon>Eubacteriales</taxon>
        <taxon>Oscillospiraceae</taxon>
        <taxon>Ructibacterium</taxon>
    </lineage>
</organism>
<keyword evidence="3" id="KW-1185">Reference proteome</keyword>
<proteinExistence type="predicted"/>
<sequence length="1008" mass="109908">MYQILKRALTVLLCMALMVPVTTTVIVGQAVGGQEYASKVLYALDQADLVHTGLADEALRASAAEYPNVDVLGVSDGISVWQGQYYTPEYSGVGKEHAAVKYLTAGSSTPDPTVKNITYKITSSNPNGFEELDVSFIGRAESEVEDGNPISYLAVQGSDQAPGGEFGTDGYFDVFSDLRRITDSQPGVDNFSVGKRDNATPDYFNYGETLKLTDEVKGRKEYYINFSYVSENLFDTSLTDISFTEKVPVEFSDSSKYETLVMASGDYTNTYATNFFWVEEGGNVNFANQLGLSPEYCDYQSVILDGHPYFQAVKVGSYERGLSVVGLGEGWGIASVTYKLTAPAGKTFQGLRFDYDGNLSLPVGTEKNSSVQIITYIGNSPYDLGVANRMTSYVDGDGNIHNLGTALDAFSVTCDDQKEVWVKFMITSGNLIHAPLDDHNGIHYDDTTFSTDSYIQKMNVSAIFNTSRVSQGEEIKDEGYAAKTLYAMDSSAFSQGKSAFSNISADIKASADQYANTEVLGVSDNIVMYRLGLGNGNTATFKESDSVLALIAQSGVRNITYKVTSANPDGFEELDISYYGGVSSNDGSSYVAIQGSSLPPEGAFESENYFSTFGDIRRITDSTPGVINTNPRDAKDYHDYGETLVLTDAVKGKKEYYINFSFNSEDYMTAWLSEIAIVEKLPVDFTDVDRYSTETLVNMDYTGVDNRNWIGNMWQNGDPNAANNAEIIAATNEYCQIVDVKRWLMFLGDGNTNWLSFPGEAEGAQLWTSGAFVLKLTAPEGKIFKGIHFDLKGKNSIDPCVGANIGTSITVSAGDEYESYNVPGLDAFKSSLGTVKRFYSYNNAQGVVEKNVGDLTPFTIVGNNKNEIYVKVTIAGGLDGWNYLSGMKIDGIFAEDSIIDDIEFSGKGAFPTDGTLTAIYKIGEPKANEQMPKSIMFVLAVYEKKENGAQTLVGVKTLPVSNPTVNTDYSVELTGLPQDSNDYCAKAFVWNNDQLMTPIGSVYKLGVE</sequence>
<gene>
    <name evidence="2" type="ORF">INF28_02800</name>
</gene>
<protein>
    <submittedName>
        <fullName evidence="2">Uncharacterized protein</fullName>
    </submittedName>
</protein>
<feature type="chain" id="PRO_5039329778" evidence="1">
    <location>
        <begin position="24"/>
        <end position="1008"/>
    </location>
</feature>
<dbReference type="AlphaFoldDB" id="A0A9D5M0W4"/>
<accession>A0A9D5M0W4</accession>
<reference evidence="2" key="1">
    <citation type="submission" date="2020-10" db="EMBL/GenBank/DDBJ databases">
        <title>ChiBAC.</title>
        <authorList>
            <person name="Zenner C."/>
            <person name="Hitch T.C.A."/>
            <person name="Clavel T."/>
        </authorList>
    </citation>
    <scope>NUCLEOTIDE SEQUENCE</scope>
    <source>
        <strain evidence="2">DSM 107454</strain>
    </source>
</reference>
<keyword evidence="1" id="KW-0732">Signal</keyword>
<evidence type="ECO:0000313" key="2">
    <source>
        <dbReference type="EMBL" id="MBE5039398.1"/>
    </source>
</evidence>
<comment type="caution">
    <text evidence="2">The sequence shown here is derived from an EMBL/GenBank/DDBJ whole genome shotgun (WGS) entry which is preliminary data.</text>
</comment>
<evidence type="ECO:0000313" key="3">
    <source>
        <dbReference type="Proteomes" id="UP000806542"/>
    </source>
</evidence>
<evidence type="ECO:0000256" key="1">
    <source>
        <dbReference type="SAM" id="SignalP"/>
    </source>
</evidence>
<feature type="signal peptide" evidence="1">
    <location>
        <begin position="1"/>
        <end position="23"/>
    </location>
</feature>
<name>A0A9D5M0W4_9FIRM</name>
<dbReference type="Proteomes" id="UP000806542">
    <property type="component" value="Unassembled WGS sequence"/>
</dbReference>